<feature type="region of interest" description="Disordered" evidence="1">
    <location>
        <begin position="1"/>
        <end position="63"/>
    </location>
</feature>
<dbReference type="KEGG" id="cci:CC1G_05588"/>
<dbReference type="HOGENOM" id="CLU_074613_0_0_1"/>
<organism evidence="2 3">
    <name type="scientific">Coprinopsis cinerea (strain Okayama-7 / 130 / ATCC MYA-4618 / FGSC 9003)</name>
    <name type="common">Inky cap fungus</name>
    <name type="synonym">Hormographiella aspergillata</name>
    <dbReference type="NCBI Taxonomy" id="240176"/>
    <lineage>
        <taxon>Eukaryota</taxon>
        <taxon>Fungi</taxon>
        <taxon>Dikarya</taxon>
        <taxon>Basidiomycota</taxon>
        <taxon>Agaricomycotina</taxon>
        <taxon>Agaricomycetes</taxon>
        <taxon>Agaricomycetidae</taxon>
        <taxon>Agaricales</taxon>
        <taxon>Agaricineae</taxon>
        <taxon>Psathyrellaceae</taxon>
        <taxon>Coprinopsis</taxon>
    </lineage>
</organism>
<dbReference type="AlphaFoldDB" id="A8P1I9"/>
<dbReference type="InParanoid" id="A8P1I9"/>
<comment type="caution">
    <text evidence="2">The sequence shown here is derived from an EMBL/GenBank/DDBJ whole genome shotgun (WGS) entry which is preliminary data.</text>
</comment>
<dbReference type="VEuPathDB" id="FungiDB:CC1G_05588"/>
<feature type="region of interest" description="Disordered" evidence="1">
    <location>
        <begin position="106"/>
        <end position="133"/>
    </location>
</feature>
<dbReference type="GeneID" id="6014676"/>
<feature type="compositionally biased region" description="Basic residues" evidence="1">
    <location>
        <begin position="1"/>
        <end position="10"/>
    </location>
</feature>
<sequence>MSKAKARGAKRTGAGRARREDGLGEDNLDNPAVAGEKVVGERAKVVGNKQASPGVGIGDIPAEAPPSFDTAALAQEYAVGGSSSTGAAGDRPTELFPIFDTAVLGEEYEVGSSPPKPPEATEVPAASTSEYNTADLAADYHVGESQPKSQTDPSAATLGQTPDEMNEETKKLAMEYFDLDSDTAAFPLTTEPSAHDQSTKELAMDYFVEPSVASSDGDKDGGGNSDVTLVGIRTRCRESLLDCYLQERLAVQGLLDCRRRITDYIALLTKELECMEEGVHE</sequence>
<evidence type="ECO:0000256" key="1">
    <source>
        <dbReference type="SAM" id="MobiDB-lite"/>
    </source>
</evidence>
<dbReference type="Proteomes" id="UP000001861">
    <property type="component" value="Unassembled WGS sequence"/>
</dbReference>
<accession>A8P1I9</accession>
<feature type="compositionally biased region" description="Polar residues" evidence="1">
    <location>
        <begin position="146"/>
        <end position="160"/>
    </location>
</feature>
<protein>
    <submittedName>
        <fullName evidence="2">Uncharacterized protein</fullName>
    </submittedName>
</protein>
<dbReference type="RefSeq" id="XP_001838107.2">
    <property type="nucleotide sequence ID" value="XM_001838055.2"/>
</dbReference>
<proteinExistence type="predicted"/>
<evidence type="ECO:0000313" key="3">
    <source>
        <dbReference type="Proteomes" id="UP000001861"/>
    </source>
</evidence>
<name>A8P1I9_COPC7</name>
<evidence type="ECO:0000313" key="2">
    <source>
        <dbReference type="EMBL" id="EAU83684.2"/>
    </source>
</evidence>
<gene>
    <name evidence="2" type="ORF">CC1G_05588</name>
</gene>
<dbReference type="EMBL" id="AACS02000013">
    <property type="protein sequence ID" value="EAU83684.2"/>
    <property type="molecule type" value="Genomic_DNA"/>
</dbReference>
<reference evidence="2 3" key="1">
    <citation type="journal article" date="2010" name="Proc. Natl. Acad. Sci. U.S.A.">
        <title>Insights into evolution of multicellular fungi from the assembled chromosomes of the mushroom Coprinopsis cinerea (Coprinus cinereus).</title>
        <authorList>
            <person name="Stajich J.E."/>
            <person name="Wilke S.K."/>
            <person name="Ahren D."/>
            <person name="Au C.H."/>
            <person name="Birren B.W."/>
            <person name="Borodovsky M."/>
            <person name="Burns C."/>
            <person name="Canback B."/>
            <person name="Casselton L.A."/>
            <person name="Cheng C.K."/>
            <person name="Deng J."/>
            <person name="Dietrich F.S."/>
            <person name="Fargo D.C."/>
            <person name="Farman M.L."/>
            <person name="Gathman A.C."/>
            <person name="Goldberg J."/>
            <person name="Guigo R."/>
            <person name="Hoegger P.J."/>
            <person name="Hooker J.B."/>
            <person name="Huggins A."/>
            <person name="James T.Y."/>
            <person name="Kamada T."/>
            <person name="Kilaru S."/>
            <person name="Kodira C."/>
            <person name="Kues U."/>
            <person name="Kupfer D."/>
            <person name="Kwan H.S."/>
            <person name="Lomsadze A."/>
            <person name="Li W."/>
            <person name="Lilly W.W."/>
            <person name="Ma L.J."/>
            <person name="Mackey A.J."/>
            <person name="Manning G."/>
            <person name="Martin F."/>
            <person name="Muraguchi H."/>
            <person name="Natvig D.O."/>
            <person name="Palmerini H."/>
            <person name="Ramesh M.A."/>
            <person name="Rehmeyer C.J."/>
            <person name="Roe B.A."/>
            <person name="Shenoy N."/>
            <person name="Stanke M."/>
            <person name="Ter-Hovhannisyan V."/>
            <person name="Tunlid A."/>
            <person name="Velagapudi R."/>
            <person name="Vision T.J."/>
            <person name="Zeng Q."/>
            <person name="Zolan M.E."/>
            <person name="Pukkila P.J."/>
        </authorList>
    </citation>
    <scope>NUCLEOTIDE SEQUENCE [LARGE SCALE GENOMIC DNA]</scope>
    <source>
        <strain evidence="3">Okayama-7 / 130 / ATCC MYA-4618 / FGSC 9003</strain>
    </source>
</reference>
<keyword evidence="3" id="KW-1185">Reference proteome</keyword>
<feature type="region of interest" description="Disordered" evidence="1">
    <location>
        <begin position="143"/>
        <end position="162"/>
    </location>
</feature>